<protein>
    <submittedName>
        <fullName evidence="7">DNA-binding SARP family transcriptional activator</fullName>
    </submittedName>
</protein>
<dbReference type="GO" id="GO:0003677">
    <property type="term" value="F:DNA binding"/>
    <property type="evidence" value="ECO:0007669"/>
    <property type="project" value="UniProtKB-KW"/>
</dbReference>
<proteinExistence type="inferred from homology"/>
<keyword evidence="4" id="KW-0804">Transcription</keyword>
<sequence length="1415" mass="149616">MAIRVLGPLDTGNEHALSPRERAVLAALIVCAGRAVAPGELAEAYWGEAPPRTWPQQVKTSVARIRSGLGAAAVVTRGSEYALGIDPATIDAFEFERLVSAARLQSLHEEHDRAIDAYRRALALWRGRPYPELADWEPAAVESERLAEIRDSAEEELLEARLADGEHRAVIADAERLVRARPLRENRWAVLAMANYRAGRQAEALATVRAARERLADELGIDLGERLRTLEAAMLQQDPALAAVRTLHRVSDSCPYRGLSAFSSADADEFFGRESDIAAIRDRARPGSLTTVVGASGSGKSSLVLAGVVPRIAEGRRLAVVAAGRDTAVELRARMSRRGVADVIVIDQSEAVFQLDPPERDELCAIVADALAGGATVLMTLRSDFLDRATGLPRIGAAVGGGVYALGPLSVEGLRAAIERPAARAGLRLEPGLVEVIMRDAGDRRATLPHVSHALVETWLRREGATLTVAGYEASGGIAGAIAQSAETLYRSFEPDEADACRALMLRLVQRGPDGASVRRIAHLEPLIADPTRRRVLDRLVAARLLTVDGDRVMVAHEAVAGAWPRLDGWLERDAANARVMALVATTAEVWDSDGRRDEDLLRGARLQAAVEWVEASHPDLTESERALVEASTAREQNEMRALADQAAHEARSNRRLRGALAGAAVLLIVALVSGGVAAVRGREAATSAADAAASAEDRLIEAVTARSVSLRPTNRDIAALMAVAAARRWPDDVRSRAALMSTLTGAGAVTGITYLDGIDWRAGIAPIPGTDELAVARGTTLSVYDGTSGTVKRRITDDLVASDDVVRPWVRVSADGSTIAVLQHRRNDLGLVDDDEEVMHFFDTATGRPHGAPIPVDVRSEMFTLTADGRYATWATPGTLAVVDRDTGAVRTLAGLATGDVDEGTLATSAFLPDGRVIVGTADGVIDVVDPAAMTVQSSFPGRPGFVGWAVVVTAGGLVASMGASGVSVWDAAGTELWHRPDERPDECTRLAASSLSDVVACGDETGTVQAWRLSTGERVLAPTSYQLGGSGDLAFVDGGHELLLLSAIAPAVGHLRLDGAGPSSRLIAQGYTPDGGLDEDGKRILVEALRNWTDEATPPAFAVWDVATDQPLLRIPDDIIDPYEGVLVGLRWLGDEHVLTWSSVVDADDVEHFTPHVIDVATGRFVPHQLPPETQDVFPSAVDGRLLAVLRPDNDVVPIDVATLAPVGPPVHAPDWILTAGDTADGERIVVTYISDAQSQAETSVYDAASGALRDTGLATYVSSIALPDGEIIASNLQSVSRFDEDFARLSGVPISIGGILAYSASHDARTILFFNQGPGIAALYDNVGGLALGDRLATPGPGRSSLAGDGSALALAGRDGVIVWRLSPDAQLGAACRLAGREPTADEWQTHLGDLGAQHPLCEGVLAPLATG</sequence>
<dbReference type="Pfam" id="PF03704">
    <property type="entry name" value="BTAD"/>
    <property type="match status" value="1"/>
</dbReference>
<keyword evidence="3 7" id="KW-0238">DNA-binding</keyword>
<dbReference type="InterPro" id="IPR027417">
    <property type="entry name" value="P-loop_NTPase"/>
</dbReference>
<organism evidence="7 8">
    <name type="scientific">Microbacterium kyungheense</name>
    <dbReference type="NCBI Taxonomy" id="1263636"/>
    <lineage>
        <taxon>Bacteria</taxon>
        <taxon>Bacillati</taxon>
        <taxon>Actinomycetota</taxon>
        <taxon>Actinomycetes</taxon>
        <taxon>Micrococcales</taxon>
        <taxon>Microbacteriaceae</taxon>
        <taxon>Microbacterium</taxon>
    </lineage>
</organism>
<dbReference type="SUPFAM" id="SSF46894">
    <property type="entry name" value="C-terminal effector domain of the bipartite response regulators"/>
    <property type="match status" value="1"/>
</dbReference>
<dbReference type="InterPro" id="IPR051677">
    <property type="entry name" value="AfsR-DnrI-RedD_regulator"/>
</dbReference>
<dbReference type="InterPro" id="IPR011990">
    <property type="entry name" value="TPR-like_helical_dom_sf"/>
</dbReference>
<reference evidence="7 8" key="1">
    <citation type="submission" date="2019-06" db="EMBL/GenBank/DDBJ databases">
        <title>Sequencing the genomes of 1000 actinobacteria strains.</title>
        <authorList>
            <person name="Klenk H.-P."/>
        </authorList>
    </citation>
    <scope>NUCLEOTIDE SEQUENCE [LARGE SCALE GENOMIC DNA]</scope>
    <source>
        <strain evidence="7 8">DSM 105492</strain>
    </source>
</reference>
<dbReference type="GO" id="GO:0000160">
    <property type="term" value="P:phosphorelay signal transduction system"/>
    <property type="evidence" value="ECO:0007669"/>
    <property type="project" value="InterPro"/>
</dbReference>
<comment type="caution">
    <text evidence="7">The sequence shown here is derived from an EMBL/GenBank/DDBJ whole genome shotgun (WGS) entry which is preliminary data.</text>
</comment>
<evidence type="ECO:0000256" key="1">
    <source>
        <dbReference type="ARBA" id="ARBA00005820"/>
    </source>
</evidence>
<evidence type="ECO:0000313" key="8">
    <source>
        <dbReference type="Proteomes" id="UP000320235"/>
    </source>
</evidence>
<dbReference type="InterPro" id="IPR015943">
    <property type="entry name" value="WD40/YVTN_repeat-like_dom_sf"/>
</dbReference>
<keyword evidence="2" id="KW-0805">Transcription regulation</keyword>
<name>A0A543F287_9MICO</name>
<dbReference type="CDD" id="cd15831">
    <property type="entry name" value="BTAD"/>
    <property type="match status" value="1"/>
</dbReference>
<evidence type="ECO:0000259" key="6">
    <source>
        <dbReference type="SMART" id="SM01043"/>
    </source>
</evidence>
<dbReference type="SUPFAM" id="SSF52540">
    <property type="entry name" value="P-loop containing nucleoside triphosphate hydrolases"/>
    <property type="match status" value="1"/>
</dbReference>
<accession>A0A543F287</accession>
<feature type="domain" description="Bacterial transcriptional activator" evidence="6">
    <location>
        <begin position="90"/>
        <end position="235"/>
    </location>
</feature>
<dbReference type="EMBL" id="VFPE01000002">
    <property type="protein sequence ID" value="TQM27957.1"/>
    <property type="molecule type" value="Genomic_DNA"/>
</dbReference>
<dbReference type="PANTHER" id="PTHR35807">
    <property type="entry name" value="TRANSCRIPTIONAL REGULATOR REDD-RELATED"/>
    <property type="match status" value="1"/>
</dbReference>
<evidence type="ECO:0000259" key="5">
    <source>
        <dbReference type="SMART" id="SM00862"/>
    </source>
</evidence>
<feature type="domain" description="OmpR/PhoB-type" evidence="5">
    <location>
        <begin position="12"/>
        <end position="83"/>
    </location>
</feature>
<dbReference type="SUPFAM" id="SSF48452">
    <property type="entry name" value="TPR-like"/>
    <property type="match status" value="1"/>
</dbReference>
<dbReference type="Proteomes" id="UP000320235">
    <property type="component" value="Unassembled WGS sequence"/>
</dbReference>
<gene>
    <name evidence="7" type="ORF">FB391_1993</name>
</gene>
<dbReference type="Gene3D" id="1.25.40.10">
    <property type="entry name" value="Tetratricopeptide repeat domain"/>
    <property type="match status" value="1"/>
</dbReference>
<dbReference type="SMART" id="SM00862">
    <property type="entry name" value="Trans_reg_C"/>
    <property type="match status" value="1"/>
</dbReference>
<evidence type="ECO:0000256" key="4">
    <source>
        <dbReference type="ARBA" id="ARBA00023163"/>
    </source>
</evidence>
<evidence type="ECO:0000313" key="7">
    <source>
        <dbReference type="EMBL" id="TQM27957.1"/>
    </source>
</evidence>
<dbReference type="InterPro" id="IPR005158">
    <property type="entry name" value="BTAD"/>
</dbReference>
<dbReference type="Gene3D" id="1.10.10.10">
    <property type="entry name" value="Winged helix-like DNA-binding domain superfamily/Winged helix DNA-binding domain"/>
    <property type="match status" value="1"/>
</dbReference>
<dbReference type="SMART" id="SM01043">
    <property type="entry name" value="BTAD"/>
    <property type="match status" value="1"/>
</dbReference>
<dbReference type="GO" id="GO:0006355">
    <property type="term" value="P:regulation of DNA-templated transcription"/>
    <property type="evidence" value="ECO:0007669"/>
    <property type="project" value="InterPro"/>
</dbReference>
<dbReference type="PANTHER" id="PTHR35807:SF1">
    <property type="entry name" value="TRANSCRIPTIONAL REGULATOR REDD"/>
    <property type="match status" value="1"/>
</dbReference>
<dbReference type="RefSeq" id="WP_141894245.1">
    <property type="nucleotide sequence ID" value="NZ_BAABLH010000005.1"/>
</dbReference>
<dbReference type="InterPro" id="IPR036388">
    <property type="entry name" value="WH-like_DNA-bd_sf"/>
</dbReference>
<dbReference type="InterPro" id="IPR016032">
    <property type="entry name" value="Sig_transdc_resp-reg_C-effctor"/>
</dbReference>
<dbReference type="InterPro" id="IPR001867">
    <property type="entry name" value="OmpR/PhoB-type_DNA-bd"/>
</dbReference>
<dbReference type="SUPFAM" id="SSF69322">
    <property type="entry name" value="Tricorn protease domain 2"/>
    <property type="match status" value="1"/>
</dbReference>
<comment type="similarity">
    <text evidence="1">Belongs to the AfsR/DnrI/RedD regulatory family.</text>
</comment>
<evidence type="ECO:0000256" key="2">
    <source>
        <dbReference type="ARBA" id="ARBA00023015"/>
    </source>
</evidence>
<dbReference type="SUPFAM" id="SSF82171">
    <property type="entry name" value="DPP6 N-terminal domain-like"/>
    <property type="match status" value="1"/>
</dbReference>
<dbReference type="Pfam" id="PF20703">
    <property type="entry name" value="nSTAND1"/>
    <property type="match status" value="1"/>
</dbReference>
<dbReference type="InterPro" id="IPR049052">
    <property type="entry name" value="nSTAND1"/>
</dbReference>
<dbReference type="OrthoDB" id="134501at2"/>
<dbReference type="Gene3D" id="2.130.10.10">
    <property type="entry name" value="YVTN repeat-like/Quinoprotein amine dehydrogenase"/>
    <property type="match status" value="1"/>
</dbReference>
<evidence type="ECO:0000256" key="3">
    <source>
        <dbReference type="ARBA" id="ARBA00023125"/>
    </source>
</evidence>
<keyword evidence="8" id="KW-1185">Reference proteome</keyword>